<evidence type="ECO:0000313" key="3">
    <source>
        <dbReference type="EMBL" id="MBB5047636.1"/>
    </source>
</evidence>
<proteinExistence type="predicted"/>
<evidence type="ECO:0000259" key="2">
    <source>
        <dbReference type="SMART" id="SM00834"/>
    </source>
</evidence>
<protein>
    <recommendedName>
        <fullName evidence="2">Putative regulatory protein FmdB zinc ribbon domain-containing protein</fullName>
    </recommendedName>
</protein>
<dbReference type="SMART" id="SM00834">
    <property type="entry name" value="CxxC_CXXC_SSSS"/>
    <property type="match status" value="1"/>
</dbReference>
<dbReference type="Pfam" id="PF06676">
    <property type="entry name" value="DUF1178"/>
    <property type="match status" value="1"/>
</dbReference>
<organism evidence="3 4">
    <name type="scientific">Rhodopseudomonas rhenobacensis</name>
    <dbReference type="NCBI Taxonomy" id="87461"/>
    <lineage>
        <taxon>Bacteria</taxon>
        <taxon>Pseudomonadati</taxon>
        <taxon>Pseudomonadota</taxon>
        <taxon>Alphaproteobacteria</taxon>
        <taxon>Hyphomicrobiales</taxon>
        <taxon>Nitrobacteraceae</taxon>
        <taxon>Rhodopseudomonas</taxon>
    </lineage>
</organism>
<feature type="domain" description="Putative regulatory protein FmdB zinc ribbon" evidence="2">
    <location>
        <begin position="1"/>
        <end position="48"/>
    </location>
</feature>
<sequence>MIRYTLRCDHGHEFESWFQSSAAYDQQARRKLVSCPSCGSVKVDKAIMAPQISHRRKDPAPPAATPSPAATAEPEVTAPAAHSTSTPLLLAQERELRSKLKELRDHITKNAENVGQKFPNEARKMHYGDIEHRPIFGEATTDEARALIDEGIEVTPLPVLPEDRN</sequence>
<feature type="compositionally biased region" description="Low complexity" evidence="1">
    <location>
        <begin position="66"/>
        <end position="81"/>
    </location>
</feature>
<dbReference type="AlphaFoldDB" id="A0A7W7Z438"/>
<accession>A0A7W7Z438</accession>
<name>A0A7W7Z438_9BRAD</name>
<dbReference type="InterPro" id="IPR009562">
    <property type="entry name" value="DUF1178"/>
</dbReference>
<dbReference type="EMBL" id="JACHIH010000013">
    <property type="protein sequence ID" value="MBB5047636.1"/>
    <property type="molecule type" value="Genomic_DNA"/>
</dbReference>
<dbReference type="InterPro" id="IPR013429">
    <property type="entry name" value="Regulatory_FmdB_Zinc_ribbon"/>
</dbReference>
<reference evidence="3 4" key="1">
    <citation type="submission" date="2020-08" db="EMBL/GenBank/DDBJ databases">
        <title>Genomic Encyclopedia of Type Strains, Phase IV (KMG-IV): sequencing the most valuable type-strain genomes for metagenomic binning, comparative biology and taxonomic classification.</title>
        <authorList>
            <person name="Goeker M."/>
        </authorList>
    </citation>
    <scope>NUCLEOTIDE SEQUENCE [LARGE SCALE GENOMIC DNA]</scope>
    <source>
        <strain evidence="3 4">DSM 12706</strain>
    </source>
</reference>
<feature type="region of interest" description="Disordered" evidence="1">
    <location>
        <begin position="49"/>
        <end position="87"/>
    </location>
</feature>
<evidence type="ECO:0000313" key="4">
    <source>
        <dbReference type="Proteomes" id="UP000542353"/>
    </source>
</evidence>
<comment type="caution">
    <text evidence="3">The sequence shown here is derived from an EMBL/GenBank/DDBJ whole genome shotgun (WGS) entry which is preliminary data.</text>
</comment>
<dbReference type="RefSeq" id="WP_184257662.1">
    <property type="nucleotide sequence ID" value="NZ_JACHIH010000013.1"/>
</dbReference>
<dbReference type="Proteomes" id="UP000542353">
    <property type="component" value="Unassembled WGS sequence"/>
</dbReference>
<evidence type="ECO:0000256" key="1">
    <source>
        <dbReference type="SAM" id="MobiDB-lite"/>
    </source>
</evidence>
<keyword evidence="4" id="KW-1185">Reference proteome</keyword>
<dbReference type="PIRSF" id="PIRSF032131">
    <property type="entry name" value="UCP032131"/>
    <property type="match status" value="1"/>
</dbReference>
<gene>
    <name evidence="3" type="ORF">HNR60_002393</name>
</gene>